<keyword evidence="3" id="KW-1185">Reference proteome</keyword>
<evidence type="ECO:0000256" key="1">
    <source>
        <dbReference type="SAM" id="MobiDB-lite"/>
    </source>
</evidence>
<feature type="region of interest" description="Disordered" evidence="1">
    <location>
        <begin position="24"/>
        <end position="60"/>
    </location>
</feature>
<organism evidence="2 3">
    <name type="scientific">Symbiodinium natans</name>
    <dbReference type="NCBI Taxonomy" id="878477"/>
    <lineage>
        <taxon>Eukaryota</taxon>
        <taxon>Sar</taxon>
        <taxon>Alveolata</taxon>
        <taxon>Dinophyceae</taxon>
        <taxon>Suessiales</taxon>
        <taxon>Symbiodiniaceae</taxon>
        <taxon>Symbiodinium</taxon>
    </lineage>
</organism>
<evidence type="ECO:0000313" key="2">
    <source>
        <dbReference type="EMBL" id="CAE7323490.1"/>
    </source>
</evidence>
<dbReference type="OrthoDB" id="434319at2759"/>
<reference evidence="2" key="1">
    <citation type="submission" date="2021-02" db="EMBL/GenBank/DDBJ databases">
        <authorList>
            <person name="Dougan E. K."/>
            <person name="Rhodes N."/>
            <person name="Thang M."/>
            <person name="Chan C."/>
        </authorList>
    </citation>
    <scope>NUCLEOTIDE SEQUENCE</scope>
</reference>
<accession>A0A812NJC4</accession>
<gene>
    <name evidence="2" type="primary">Zdhhc9</name>
    <name evidence="2" type="ORF">SNAT2548_LOCUS16947</name>
</gene>
<dbReference type="Proteomes" id="UP000604046">
    <property type="component" value="Unassembled WGS sequence"/>
</dbReference>
<evidence type="ECO:0000313" key="3">
    <source>
        <dbReference type="Proteomes" id="UP000604046"/>
    </source>
</evidence>
<protein>
    <submittedName>
        <fullName evidence="2">Zdhhc9 protein</fullName>
    </submittedName>
</protein>
<sequence length="376" mass="42524">MHADPVTVEAQRKKPGSFISKLLRCAPTPKLPPGPFVPSASSPRKAEADEPEVVAEDAASPQAAKALVPTKSLNEVILSGRRGISTKLRLPRAKARRQRQKSEALAKQAMKSRDFSFKAIAKVLDAVHFPMNKTRKNVLPEGVEAVSGMVLGLYVYAHKTGLSDASKKNPNLARLLSKFCQDAHASFQFTSIQVNKNYAARPHVDKNNLGNSFIIGLGDYKGGDLWAHDDDGDVLLELSESIRSMHHYRAGMSYRGRTFDIHCRWQSFDGNRLHYARPFEGTRYSLVFYTCDRFQEVSQEVRRAMSNVGFTFKWSSQILQEALNEKQEERKRRRDEFDTEQKVAVREERRRVQEEMGPCMARTWNNGWGGDCKHPS</sequence>
<comment type="caution">
    <text evidence="2">The sequence shown here is derived from an EMBL/GenBank/DDBJ whole genome shotgun (WGS) entry which is preliminary data.</text>
</comment>
<dbReference type="AlphaFoldDB" id="A0A812NJC4"/>
<feature type="region of interest" description="Disordered" evidence="1">
    <location>
        <begin position="328"/>
        <end position="350"/>
    </location>
</feature>
<dbReference type="EMBL" id="CAJNDS010002096">
    <property type="protein sequence ID" value="CAE7323490.1"/>
    <property type="molecule type" value="Genomic_DNA"/>
</dbReference>
<name>A0A812NJC4_9DINO</name>
<proteinExistence type="predicted"/>